<dbReference type="PANTHER" id="PTHR30616">
    <property type="entry name" value="UNCHARACTERIZED PROTEIN YFIH"/>
    <property type="match status" value="1"/>
</dbReference>
<dbReference type="GO" id="GO:0017061">
    <property type="term" value="F:S-methyl-5-thioadenosine phosphorylase activity"/>
    <property type="evidence" value="ECO:0007669"/>
    <property type="project" value="UniProtKB-EC"/>
</dbReference>
<comment type="catalytic activity">
    <reaction evidence="7">
        <text>adenosine + H2O + H(+) = inosine + NH4(+)</text>
        <dbReference type="Rhea" id="RHEA:24408"/>
        <dbReference type="ChEBI" id="CHEBI:15377"/>
        <dbReference type="ChEBI" id="CHEBI:15378"/>
        <dbReference type="ChEBI" id="CHEBI:16335"/>
        <dbReference type="ChEBI" id="CHEBI:17596"/>
        <dbReference type="ChEBI" id="CHEBI:28938"/>
        <dbReference type="EC" id="3.5.4.4"/>
    </reaction>
    <physiologicalReaction direction="left-to-right" evidence="7">
        <dbReference type="Rhea" id="RHEA:24409"/>
    </physiologicalReaction>
</comment>
<comment type="catalytic activity">
    <reaction evidence="9">
        <text>S-methyl-5'-thioadenosine + phosphate = 5-(methylsulfanyl)-alpha-D-ribose 1-phosphate + adenine</text>
        <dbReference type="Rhea" id="RHEA:11852"/>
        <dbReference type="ChEBI" id="CHEBI:16708"/>
        <dbReference type="ChEBI" id="CHEBI:17509"/>
        <dbReference type="ChEBI" id="CHEBI:43474"/>
        <dbReference type="ChEBI" id="CHEBI:58533"/>
        <dbReference type="EC" id="2.4.2.28"/>
    </reaction>
    <physiologicalReaction direction="left-to-right" evidence="9">
        <dbReference type="Rhea" id="RHEA:11853"/>
    </physiologicalReaction>
</comment>
<keyword evidence="10" id="KW-1185">Reference proteome</keyword>
<keyword evidence="5" id="KW-0378">Hydrolase</keyword>
<dbReference type="InterPro" id="IPR011324">
    <property type="entry name" value="Cytotoxic_necrot_fac-like_cat"/>
</dbReference>
<evidence type="ECO:0000256" key="6">
    <source>
        <dbReference type="ARBA" id="ARBA00022833"/>
    </source>
</evidence>
<evidence type="ECO:0000313" key="10">
    <source>
        <dbReference type="Proteomes" id="UP000085678"/>
    </source>
</evidence>
<evidence type="ECO:0000256" key="5">
    <source>
        <dbReference type="ARBA" id="ARBA00022801"/>
    </source>
</evidence>
<dbReference type="InterPro" id="IPR038371">
    <property type="entry name" value="Cu_polyphenol_OxRdtase_sf"/>
</dbReference>
<dbReference type="GO" id="GO:0005507">
    <property type="term" value="F:copper ion binding"/>
    <property type="evidence" value="ECO:0007669"/>
    <property type="project" value="TreeGrafter"/>
</dbReference>
<dbReference type="RefSeq" id="XP_013397600.1">
    <property type="nucleotide sequence ID" value="XM_013542146.1"/>
</dbReference>
<dbReference type="PANTHER" id="PTHR30616:SF2">
    <property type="entry name" value="PURINE NUCLEOSIDE PHOSPHORYLASE LACC1"/>
    <property type="match status" value="1"/>
</dbReference>
<keyword evidence="3" id="KW-0808">Transferase</keyword>
<evidence type="ECO:0000313" key="11">
    <source>
        <dbReference type="RefSeq" id="XP_013397600.1"/>
    </source>
</evidence>
<evidence type="ECO:0000256" key="8">
    <source>
        <dbReference type="ARBA" id="ARBA00048968"/>
    </source>
</evidence>
<dbReference type="Gene3D" id="3.60.140.10">
    <property type="entry name" value="CNF1/YfiH-like putative cysteine hydrolases"/>
    <property type="match status" value="1"/>
</dbReference>
<protein>
    <submittedName>
        <fullName evidence="11">Uncharacterized protein LOC106164276</fullName>
    </submittedName>
</protein>
<evidence type="ECO:0000256" key="9">
    <source>
        <dbReference type="ARBA" id="ARBA00049893"/>
    </source>
</evidence>
<comment type="catalytic activity">
    <reaction evidence="1">
        <text>inosine + phosphate = alpha-D-ribose 1-phosphate + hypoxanthine</text>
        <dbReference type="Rhea" id="RHEA:27646"/>
        <dbReference type="ChEBI" id="CHEBI:17368"/>
        <dbReference type="ChEBI" id="CHEBI:17596"/>
        <dbReference type="ChEBI" id="CHEBI:43474"/>
        <dbReference type="ChEBI" id="CHEBI:57720"/>
        <dbReference type="EC" id="2.4.2.1"/>
    </reaction>
    <physiologicalReaction direction="left-to-right" evidence="1">
        <dbReference type="Rhea" id="RHEA:27647"/>
    </physiologicalReaction>
</comment>
<comment type="similarity">
    <text evidence="2">Belongs to the purine nucleoside phosphorylase YfiH/LACC1 family.</text>
</comment>
<proteinExistence type="inferred from homology"/>
<dbReference type="InterPro" id="IPR003730">
    <property type="entry name" value="Cu_polyphenol_OxRdtase"/>
</dbReference>
<keyword evidence="6" id="KW-0862">Zinc</keyword>
<dbReference type="CDD" id="cd16833">
    <property type="entry name" value="YfiH"/>
    <property type="match status" value="1"/>
</dbReference>
<dbReference type="Proteomes" id="UP000085678">
    <property type="component" value="Unplaced"/>
</dbReference>
<organism evidence="10 11">
    <name type="scientific">Lingula anatina</name>
    <name type="common">Brachiopod</name>
    <name type="synonym">Lingula unguis</name>
    <dbReference type="NCBI Taxonomy" id="7574"/>
    <lineage>
        <taxon>Eukaryota</taxon>
        <taxon>Metazoa</taxon>
        <taxon>Spiralia</taxon>
        <taxon>Lophotrochozoa</taxon>
        <taxon>Brachiopoda</taxon>
        <taxon>Linguliformea</taxon>
        <taxon>Lingulata</taxon>
        <taxon>Lingulida</taxon>
        <taxon>Linguloidea</taxon>
        <taxon>Lingulidae</taxon>
        <taxon>Lingula</taxon>
    </lineage>
</organism>
<evidence type="ECO:0000256" key="7">
    <source>
        <dbReference type="ARBA" id="ARBA00047989"/>
    </source>
</evidence>
<dbReference type="SUPFAM" id="SSF64438">
    <property type="entry name" value="CNF1/YfiH-like putative cysteine hydrolases"/>
    <property type="match status" value="1"/>
</dbReference>
<dbReference type="AlphaFoldDB" id="A0A1S3IH69"/>
<name>A0A1S3IH69_LINAN</name>
<dbReference type="GO" id="GO:0016787">
    <property type="term" value="F:hydrolase activity"/>
    <property type="evidence" value="ECO:0007669"/>
    <property type="project" value="UniProtKB-KW"/>
</dbReference>
<keyword evidence="4" id="KW-0479">Metal-binding</keyword>
<evidence type="ECO:0000256" key="1">
    <source>
        <dbReference type="ARBA" id="ARBA00000553"/>
    </source>
</evidence>
<dbReference type="InParanoid" id="A0A1S3IH69"/>
<evidence type="ECO:0000256" key="4">
    <source>
        <dbReference type="ARBA" id="ARBA00022723"/>
    </source>
</evidence>
<evidence type="ECO:0000256" key="3">
    <source>
        <dbReference type="ARBA" id="ARBA00022679"/>
    </source>
</evidence>
<dbReference type="GeneID" id="106164276"/>
<dbReference type="Pfam" id="PF02578">
    <property type="entry name" value="Cu-oxidase_4"/>
    <property type="match status" value="1"/>
</dbReference>
<evidence type="ECO:0000256" key="2">
    <source>
        <dbReference type="ARBA" id="ARBA00007353"/>
    </source>
</evidence>
<comment type="catalytic activity">
    <reaction evidence="8">
        <text>adenosine + phosphate = alpha-D-ribose 1-phosphate + adenine</text>
        <dbReference type="Rhea" id="RHEA:27642"/>
        <dbReference type="ChEBI" id="CHEBI:16335"/>
        <dbReference type="ChEBI" id="CHEBI:16708"/>
        <dbReference type="ChEBI" id="CHEBI:43474"/>
        <dbReference type="ChEBI" id="CHEBI:57720"/>
        <dbReference type="EC" id="2.4.2.1"/>
    </reaction>
    <physiologicalReaction direction="left-to-right" evidence="8">
        <dbReference type="Rhea" id="RHEA:27643"/>
    </physiologicalReaction>
</comment>
<accession>A0A1S3IH69</accession>
<sequence>MSLMYIISRIQDGHIDPNPKWGVPEEEVVSNRTKLMSSRGLKNFVRMRAVHGNEVHVITGGNRAQWENKLMGGPVGDALVTKLLNIGLECDPGDCAMYIFFHGPSGTVGLAHSGREGSIRKVAVKTVEVMASYNGCSLEQYVGDVRIIQAPAICAEHYRMDYLDVPRDDVEDWRPHLQGAFDVESTDKENYVRLRGRDGPMGIDFVGYNASQLCKIGIKKEHLQLSSVCTYESEDYPSHHKAEVEGAKNGRFMVMAWMSDN</sequence>
<reference evidence="11" key="1">
    <citation type="submission" date="2025-08" db="UniProtKB">
        <authorList>
            <consortium name="RefSeq"/>
        </authorList>
    </citation>
    <scope>IDENTIFICATION</scope>
    <source>
        <tissue evidence="11">Gonads</tissue>
    </source>
</reference>
<gene>
    <name evidence="11" type="primary">LOC106164276</name>
</gene>
<dbReference type="KEGG" id="lak:106164276"/>